<dbReference type="AlphaFoldDB" id="L8E7E6"/>
<evidence type="ECO:0000313" key="1">
    <source>
        <dbReference type="EMBL" id="CCQ43190.1"/>
    </source>
</evidence>
<dbReference type="ChiTaRS" id="PTPRG">
    <property type="organism name" value="human"/>
</dbReference>
<protein>
    <submittedName>
        <fullName evidence="1">Alternative protein PTPRG</fullName>
    </submittedName>
</protein>
<name>L8E7E6_HUMAN</name>
<organism evidence="1">
    <name type="scientific">Homo sapiens</name>
    <name type="common">Human</name>
    <dbReference type="NCBI Taxonomy" id="9606"/>
    <lineage>
        <taxon>Eukaryota</taxon>
        <taxon>Metazoa</taxon>
        <taxon>Chordata</taxon>
        <taxon>Craniata</taxon>
        <taxon>Vertebrata</taxon>
        <taxon>Euteleostomi</taxon>
        <taxon>Mammalia</taxon>
        <taxon>Eutheria</taxon>
        <taxon>Euarchontoglires</taxon>
        <taxon>Primates</taxon>
        <taxon>Haplorrhini</taxon>
        <taxon>Catarrhini</taxon>
        <taxon>Hominidae</taxon>
        <taxon>Homo</taxon>
    </lineage>
</organism>
<sequence>MVPPLFMMSMEQFQQECYVPLPPCPSNWRMKMLWMFSRLQK</sequence>
<gene>
    <name evidence="1" type="primary">PTPRG</name>
</gene>
<reference evidence="1" key="1">
    <citation type="journal article" date="2013" name="PLoS ONE">
        <title>Direct detection of alternative open reading frames translation products in human significantly expands the proteome.</title>
        <authorList>
            <person name="Vanderperre B."/>
            <person name="Lucier J.-F."/>
            <person name="Motard J."/>
            <person name="Tremblay G."/>
            <person name="Vanderperre S."/>
            <person name="Wisztorski M."/>
            <person name="Salzet M."/>
            <person name="Boisvert F.-M."/>
            <person name="Roucou X."/>
        </authorList>
    </citation>
    <scope>NUCLEOTIDE SEQUENCE</scope>
</reference>
<accession>L8E7E6</accession>
<dbReference type="OrthoDB" id="6022401at2759"/>
<dbReference type="EMBL" id="HF583693">
    <property type="protein sequence ID" value="CCQ43190.1"/>
    <property type="molecule type" value="Genomic_DNA"/>
</dbReference>
<proteinExistence type="predicted"/>